<dbReference type="CDD" id="cd01425">
    <property type="entry name" value="RPS2"/>
    <property type="match status" value="1"/>
</dbReference>
<keyword evidence="3" id="KW-0689">Ribosomal protein</keyword>
<dbReference type="PRINTS" id="PR00395">
    <property type="entry name" value="RIBOSOMALS2"/>
</dbReference>
<dbReference type="InterPro" id="IPR001865">
    <property type="entry name" value="Ribosomal_uS2"/>
</dbReference>
<gene>
    <name evidence="3" type="primary">rps2</name>
    <name evidence="3" type="ORF">ABT39_MTgene3343</name>
</gene>
<feature type="compositionally biased region" description="Polar residues" evidence="2">
    <location>
        <begin position="222"/>
        <end position="239"/>
    </location>
</feature>
<reference evidence="3" key="1">
    <citation type="journal article" date="2015" name="Genome Biol. Evol.">
        <title>Organellar Genomes of White Spruce (Picea glauca): Assembly and Annotation.</title>
        <authorList>
            <person name="Jackman S.D."/>
            <person name="Warren R.L."/>
            <person name="Gibb E.A."/>
            <person name="Vandervalk B.P."/>
            <person name="Mohamadi H."/>
            <person name="Chu J."/>
            <person name="Raymond A."/>
            <person name="Pleasance S."/>
            <person name="Coope R."/>
            <person name="Wildung M.R."/>
            <person name="Ritland C.E."/>
            <person name="Bousquet J."/>
            <person name="Jones S.J."/>
            <person name="Bohlmann J."/>
            <person name="Birol I."/>
        </authorList>
    </citation>
    <scope>NUCLEOTIDE SEQUENCE [LARGE SCALE GENOMIC DNA]</scope>
    <source>
        <tissue evidence="3">Flushing bud</tissue>
    </source>
</reference>
<dbReference type="Pfam" id="PF00318">
    <property type="entry name" value="Ribosomal_S2"/>
    <property type="match status" value="1"/>
</dbReference>
<dbReference type="SUPFAM" id="SSF52313">
    <property type="entry name" value="Ribosomal protein S2"/>
    <property type="match status" value="1"/>
</dbReference>
<dbReference type="Gene3D" id="3.40.50.10490">
    <property type="entry name" value="Glucose-6-phosphate isomerase like protein, domain 1"/>
    <property type="match status" value="1"/>
</dbReference>
<protein>
    <submittedName>
        <fullName evidence="3">Ribosomal protein S2</fullName>
    </submittedName>
</protein>
<accession>A0A101M3E6</accession>
<dbReference type="AlphaFoldDB" id="A0A101M3E6"/>
<dbReference type="GO" id="GO:0003735">
    <property type="term" value="F:structural constituent of ribosome"/>
    <property type="evidence" value="ECO:0007669"/>
    <property type="project" value="InterPro"/>
</dbReference>
<keyword evidence="3" id="KW-0687">Ribonucleoprotein</keyword>
<name>A0A101M3E6_PICGL</name>
<feature type="region of interest" description="Disordered" evidence="2">
    <location>
        <begin position="217"/>
        <end position="239"/>
    </location>
</feature>
<dbReference type="InterPro" id="IPR005706">
    <property type="entry name" value="Ribosomal_uS2_bac/mit/plastid"/>
</dbReference>
<evidence type="ECO:0000256" key="2">
    <source>
        <dbReference type="SAM" id="MobiDB-lite"/>
    </source>
</evidence>
<geneLocation type="mitochondrion" evidence="3"/>
<proteinExistence type="inferred from homology"/>
<organism evidence="3">
    <name type="scientific">Picea glauca</name>
    <name type="common">White spruce</name>
    <name type="synonym">Pinus glauca</name>
    <dbReference type="NCBI Taxonomy" id="3330"/>
    <lineage>
        <taxon>Eukaryota</taxon>
        <taxon>Viridiplantae</taxon>
        <taxon>Streptophyta</taxon>
        <taxon>Embryophyta</taxon>
        <taxon>Tracheophyta</taxon>
        <taxon>Spermatophyta</taxon>
        <taxon>Pinopsida</taxon>
        <taxon>Pinidae</taxon>
        <taxon>Conifers I</taxon>
        <taxon>Pinales</taxon>
        <taxon>Pinaceae</taxon>
        <taxon>Picea</taxon>
    </lineage>
</organism>
<dbReference type="EMBL" id="LKAM01000002">
    <property type="protein sequence ID" value="KUM50115.1"/>
    <property type="molecule type" value="Genomic_DNA"/>
</dbReference>
<comment type="similarity">
    <text evidence="1">Belongs to the universal ribosomal protein uS2 family.</text>
</comment>
<keyword evidence="3" id="KW-0496">Mitochondrion</keyword>
<dbReference type="PANTHER" id="PTHR12534:SF1">
    <property type="entry name" value="SMALL RIBOSOMAL SUBUNIT PROTEIN US2M"/>
    <property type="match status" value="1"/>
</dbReference>
<dbReference type="InterPro" id="IPR023591">
    <property type="entry name" value="Ribosomal_uS2_flav_dom_sf"/>
</dbReference>
<dbReference type="GO" id="GO:0006412">
    <property type="term" value="P:translation"/>
    <property type="evidence" value="ECO:0007669"/>
    <property type="project" value="InterPro"/>
</dbReference>
<comment type="caution">
    <text evidence="3">The sequence shown here is derived from an EMBL/GenBank/DDBJ whole genome shotgun (WGS) entry which is preliminary data.</text>
</comment>
<sequence>MYNPPSLVLQKSPSTNAHLGRRVAAHHSEVYIYGSRNEIAIPNPDKTLICSRNACHSIGSPIREKGLLLFVNTNSLSDDIVEQMATKIDRSCINYYQWRIGGFLTNSSSMHLFPIPRKIRLSRSRNRKINFFGGSGQQPDRVAIMNADRESSVILEADRLQIPIVSLVDSNIPLGLYRGITYPIPANDSIQFVYPSRNSITKTVPPERGKMRWMKEGRTTHRSTSSNENYHCMHQSTSR</sequence>
<evidence type="ECO:0000313" key="3">
    <source>
        <dbReference type="EMBL" id="KUM50115.1"/>
    </source>
</evidence>
<dbReference type="GO" id="GO:0005763">
    <property type="term" value="C:mitochondrial small ribosomal subunit"/>
    <property type="evidence" value="ECO:0007669"/>
    <property type="project" value="TreeGrafter"/>
</dbReference>
<dbReference type="PANTHER" id="PTHR12534">
    <property type="entry name" value="30S RIBOSOMAL PROTEIN S2 PROKARYOTIC AND ORGANELLAR"/>
    <property type="match status" value="1"/>
</dbReference>
<evidence type="ECO:0000256" key="1">
    <source>
        <dbReference type="ARBA" id="ARBA00006242"/>
    </source>
</evidence>